<dbReference type="PANTHER" id="PTHR44117:SF1">
    <property type="entry name" value="INTRAFLAGELLAR TRANSPORT PROTEIN 88 HOMOLOG"/>
    <property type="match status" value="1"/>
</dbReference>
<proteinExistence type="predicted"/>
<evidence type="ECO:0000256" key="1">
    <source>
        <dbReference type="PROSITE-ProRule" id="PRU00339"/>
    </source>
</evidence>
<dbReference type="SMART" id="SM00028">
    <property type="entry name" value="TPR"/>
    <property type="match status" value="1"/>
</dbReference>
<dbReference type="GO" id="GO:1905515">
    <property type="term" value="P:non-motile cilium assembly"/>
    <property type="evidence" value="ECO:0007669"/>
    <property type="project" value="TreeGrafter"/>
</dbReference>
<name>A0A699Z8B4_HAELA</name>
<reference evidence="2 3" key="1">
    <citation type="submission" date="2020-02" db="EMBL/GenBank/DDBJ databases">
        <title>Draft genome sequence of Haematococcus lacustris strain NIES-144.</title>
        <authorList>
            <person name="Morimoto D."/>
            <person name="Nakagawa S."/>
            <person name="Yoshida T."/>
            <person name="Sawayama S."/>
        </authorList>
    </citation>
    <scope>NUCLEOTIDE SEQUENCE [LARGE SCALE GENOMIC DNA]</scope>
    <source>
        <strain evidence="2 3">NIES-144</strain>
    </source>
</reference>
<dbReference type="PANTHER" id="PTHR44117">
    <property type="entry name" value="INTRAFLAGELLAR TRANSPORT PROTEIN 88 HOMOLOG"/>
    <property type="match status" value="1"/>
</dbReference>
<evidence type="ECO:0000313" key="3">
    <source>
        <dbReference type="Proteomes" id="UP000485058"/>
    </source>
</evidence>
<evidence type="ECO:0000313" key="2">
    <source>
        <dbReference type="EMBL" id="GFH15489.1"/>
    </source>
</evidence>
<dbReference type="GO" id="GO:0097546">
    <property type="term" value="C:ciliary base"/>
    <property type="evidence" value="ECO:0007669"/>
    <property type="project" value="TreeGrafter"/>
</dbReference>
<dbReference type="InterPro" id="IPR019734">
    <property type="entry name" value="TPR_rpt"/>
</dbReference>
<keyword evidence="3" id="KW-1185">Reference proteome</keyword>
<feature type="non-terminal residue" evidence="2">
    <location>
        <position position="88"/>
    </location>
</feature>
<feature type="repeat" description="TPR" evidence="1">
    <location>
        <begin position="28"/>
        <end position="61"/>
    </location>
</feature>
<dbReference type="SUPFAM" id="SSF48452">
    <property type="entry name" value="TPR-like"/>
    <property type="match status" value="1"/>
</dbReference>
<dbReference type="GO" id="GO:0036064">
    <property type="term" value="C:ciliary basal body"/>
    <property type="evidence" value="ECO:0007669"/>
    <property type="project" value="TreeGrafter"/>
</dbReference>
<dbReference type="GO" id="GO:0019894">
    <property type="term" value="F:kinesin binding"/>
    <property type="evidence" value="ECO:0007669"/>
    <property type="project" value="TreeGrafter"/>
</dbReference>
<dbReference type="GO" id="GO:0097730">
    <property type="term" value="C:non-motile cilium"/>
    <property type="evidence" value="ECO:0007669"/>
    <property type="project" value="TreeGrafter"/>
</dbReference>
<dbReference type="InterPro" id="IPR011990">
    <property type="entry name" value="TPR-like_helical_dom_sf"/>
</dbReference>
<sequence length="88" mass="9866">MHTPPGQAAGGVVPAAEMVRNKGYSSGGRLRINMGNIYFEQKKYTNAIKMYRMALDQIPATSKEVRFKIMRNIGLAFVRLGQYQDALQ</sequence>
<dbReference type="PROSITE" id="PS50293">
    <property type="entry name" value="TPR_REGION"/>
    <property type="match status" value="1"/>
</dbReference>
<protein>
    <submittedName>
        <fullName evidence="2">Uncharacterized protein</fullName>
    </submittedName>
</protein>
<dbReference type="EMBL" id="BLLF01000857">
    <property type="protein sequence ID" value="GFH15489.1"/>
    <property type="molecule type" value="Genomic_DNA"/>
</dbReference>
<comment type="caution">
    <text evidence="2">The sequence shown here is derived from an EMBL/GenBank/DDBJ whole genome shotgun (WGS) entry which is preliminary data.</text>
</comment>
<organism evidence="2 3">
    <name type="scientific">Haematococcus lacustris</name>
    <name type="common">Green alga</name>
    <name type="synonym">Haematococcus pluvialis</name>
    <dbReference type="NCBI Taxonomy" id="44745"/>
    <lineage>
        <taxon>Eukaryota</taxon>
        <taxon>Viridiplantae</taxon>
        <taxon>Chlorophyta</taxon>
        <taxon>core chlorophytes</taxon>
        <taxon>Chlorophyceae</taxon>
        <taxon>CS clade</taxon>
        <taxon>Chlamydomonadales</taxon>
        <taxon>Haematococcaceae</taxon>
        <taxon>Haematococcus</taxon>
    </lineage>
</organism>
<dbReference type="PROSITE" id="PS50005">
    <property type="entry name" value="TPR"/>
    <property type="match status" value="1"/>
</dbReference>
<gene>
    <name evidence="2" type="ORF">HaLaN_11725</name>
</gene>
<dbReference type="Proteomes" id="UP000485058">
    <property type="component" value="Unassembled WGS sequence"/>
</dbReference>
<keyword evidence="1" id="KW-0802">TPR repeat</keyword>
<dbReference type="GO" id="GO:0005814">
    <property type="term" value="C:centriole"/>
    <property type="evidence" value="ECO:0007669"/>
    <property type="project" value="TreeGrafter"/>
</dbReference>
<dbReference type="Pfam" id="PF13424">
    <property type="entry name" value="TPR_12"/>
    <property type="match status" value="1"/>
</dbReference>
<dbReference type="GO" id="GO:0042073">
    <property type="term" value="P:intraciliary transport"/>
    <property type="evidence" value="ECO:0007669"/>
    <property type="project" value="TreeGrafter"/>
</dbReference>
<dbReference type="AlphaFoldDB" id="A0A699Z8B4"/>
<dbReference type="Gene3D" id="1.25.40.10">
    <property type="entry name" value="Tetratricopeptide repeat domain"/>
    <property type="match status" value="1"/>
</dbReference>
<accession>A0A699Z8B4</accession>